<dbReference type="PANTHER" id="PTHR32227">
    <property type="entry name" value="GLUCAN ENDO-1,3-BETA-GLUCOSIDASE BG1-RELATED-RELATED"/>
    <property type="match status" value="1"/>
</dbReference>
<name>A0AAV0KW15_9ROSI</name>
<proteinExistence type="inferred from homology"/>
<dbReference type="EC" id="3.2.1.39" evidence="3"/>
<keyword evidence="7 11" id="KW-0326">Glycosidase</keyword>
<reference evidence="14" key="1">
    <citation type="submission" date="2022-08" db="EMBL/GenBank/DDBJ databases">
        <authorList>
            <person name="Gutierrez-Valencia J."/>
        </authorList>
    </citation>
    <scope>NUCLEOTIDE SEQUENCE</scope>
</reference>
<dbReference type="FunFam" id="3.20.20.80:FF:000005">
    <property type="entry name" value="Glucan endo-1,3-beta-glucosidase 14"/>
    <property type="match status" value="1"/>
</dbReference>
<dbReference type="Pfam" id="PF00332">
    <property type="entry name" value="Glyco_hydro_17"/>
    <property type="match status" value="1"/>
</dbReference>
<dbReference type="InterPro" id="IPR012946">
    <property type="entry name" value="X8"/>
</dbReference>
<dbReference type="InterPro" id="IPR044965">
    <property type="entry name" value="Glyco_hydro_17_plant"/>
</dbReference>
<sequence>MKNHSRVRALFCFFILALFLSLAGAEISSRAGVNYGQLGNNLPSPATSVELIKSLRAKRVKLYDANPKILRALKGTDIQVSVMIPNELIPNVSASQSFSDRWVRTNVVPFYPSTKIRYLLVGNEILTNPDVGTWFNLVPAMRRVKLSLRKFRLHKVKVGTPHATNVLESSFPPSNGTFRSDIAVRVIKPMLQFLNRTRSFMFLDVYPYFPWAAEPSNINLDYALFQAHNVTYTDPLSNLTYTNLFDQIVDAVVFAMKRLGYPGIRIFIAETGWPSAGDVDQIGASIYNAAVYNRNAVKKLTAKPPIGTPARPGVVIPSILFALFNENQKGGPGTERHFGLLYPNGTAVYEIDLSGQTPLSGYKKPLPPPTTNEPYKGELWCVVAAEEGSANETALAEALSWACSQGKGICDPLQPGGKCSKPDSLSWHASYAFSAYWAQFKKLGGTCSFNGLAALTAKDPSVLDAARFRAEGWLEIG</sequence>
<keyword evidence="4 12" id="KW-0732">Signal</keyword>
<evidence type="ECO:0000256" key="6">
    <source>
        <dbReference type="ARBA" id="ARBA00023157"/>
    </source>
</evidence>
<evidence type="ECO:0000256" key="10">
    <source>
        <dbReference type="RuleBase" id="RU004335"/>
    </source>
</evidence>
<dbReference type="Pfam" id="PF07983">
    <property type="entry name" value="X8"/>
    <property type="match status" value="1"/>
</dbReference>
<feature type="domain" description="X8" evidence="13">
    <location>
        <begin position="379"/>
        <end position="466"/>
    </location>
</feature>
<dbReference type="SMART" id="SM00768">
    <property type="entry name" value="X8"/>
    <property type="match status" value="1"/>
</dbReference>
<evidence type="ECO:0000313" key="14">
    <source>
        <dbReference type="EMBL" id="CAI0426387.1"/>
    </source>
</evidence>
<organism evidence="14 15">
    <name type="scientific">Linum tenue</name>
    <dbReference type="NCBI Taxonomy" id="586396"/>
    <lineage>
        <taxon>Eukaryota</taxon>
        <taxon>Viridiplantae</taxon>
        <taxon>Streptophyta</taxon>
        <taxon>Embryophyta</taxon>
        <taxon>Tracheophyta</taxon>
        <taxon>Spermatophyta</taxon>
        <taxon>Magnoliopsida</taxon>
        <taxon>eudicotyledons</taxon>
        <taxon>Gunneridae</taxon>
        <taxon>Pentapetalae</taxon>
        <taxon>rosids</taxon>
        <taxon>fabids</taxon>
        <taxon>Malpighiales</taxon>
        <taxon>Linaceae</taxon>
        <taxon>Linum</taxon>
    </lineage>
</organism>
<evidence type="ECO:0000256" key="5">
    <source>
        <dbReference type="ARBA" id="ARBA00022801"/>
    </source>
</evidence>
<dbReference type="EMBL" id="CAMGYJ010000005">
    <property type="protein sequence ID" value="CAI0426387.1"/>
    <property type="molecule type" value="Genomic_DNA"/>
</dbReference>
<evidence type="ECO:0000256" key="3">
    <source>
        <dbReference type="ARBA" id="ARBA00012780"/>
    </source>
</evidence>
<dbReference type="AlphaFoldDB" id="A0AAV0KW15"/>
<evidence type="ECO:0000259" key="13">
    <source>
        <dbReference type="SMART" id="SM00768"/>
    </source>
</evidence>
<evidence type="ECO:0000256" key="2">
    <source>
        <dbReference type="ARBA" id="ARBA00008773"/>
    </source>
</evidence>
<evidence type="ECO:0000313" key="15">
    <source>
        <dbReference type="Proteomes" id="UP001154282"/>
    </source>
</evidence>
<dbReference type="InterPro" id="IPR017853">
    <property type="entry name" value="GH"/>
</dbReference>
<dbReference type="GO" id="GO:0042973">
    <property type="term" value="F:glucan endo-1,3-beta-D-glucosidase activity"/>
    <property type="evidence" value="ECO:0007669"/>
    <property type="project" value="UniProtKB-EC"/>
</dbReference>
<dbReference type="Proteomes" id="UP001154282">
    <property type="component" value="Unassembled WGS sequence"/>
</dbReference>
<evidence type="ECO:0000256" key="7">
    <source>
        <dbReference type="ARBA" id="ARBA00023295"/>
    </source>
</evidence>
<evidence type="ECO:0000256" key="1">
    <source>
        <dbReference type="ARBA" id="ARBA00000382"/>
    </source>
</evidence>
<comment type="caution">
    <text evidence="14">The sequence shown here is derived from an EMBL/GenBank/DDBJ whole genome shotgun (WGS) entry which is preliminary data.</text>
</comment>
<keyword evidence="5 11" id="KW-0378">Hydrolase</keyword>
<dbReference type="Gene3D" id="1.20.58.1040">
    <property type="match status" value="1"/>
</dbReference>
<evidence type="ECO:0000256" key="4">
    <source>
        <dbReference type="ARBA" id="ARBA00022729"/>
    </source>
</evidence>
<dbReference type="InterPro" id="IPR000490">
    <property type="entry name" value="Glyco_hydro_17"/>
</dbReference>
<keyword evidence="15" id="KW-1185">Reference proteome</keyword>
<protein>
    <recommendedName>
        <fullName evidence="3">glucan endo-1,3-beta-D-glucosidase</fullName>
        <ecNumber evidence="3">3.2.1.39</ecNumber>
    </recommendedName>
    <alternativeName>
        <fullName evidence="8">(1-&gt;3)-beta-glucan endohydrolase</fullName>
    </alternativeName>
    <alternativeName>
        <fullName evidence="9">Beta-1,3-endoglucanase</fullName>
    </alternativeName>
</protein>
<gene>
    <name evidence="14" type="ORF">LITE_LOCUS20769</name>
</gene>
<comment type="catalytic activity">
    <reaction evidence="1">
        <text>Hydrolysis of (1-&gt;3)-beta-D-glucosidic linkages in (1-&gt;3)-beta-D-glucans.</text>
        <dbReference type="EC" id="3.2.1.39"/>
    </reaction>
</comment>
<keyword evidence="6" id="KW-1015">Disulfide bond</keyword>
<accession>A0AAV0KW15</accession>
<dbReference type="SUPFAM" id="SSF51445">
    <property type="entry name" value="(Trans)glycosidases"/>
    <property type="match status" value="1"/>
</dbReference>
<evidence type="ECO:0000256" key="9">
    <source>
        <dbReference type="ARBA" id="ARBA00033417"/>
    </source>
</evidence>
<dbReference type="PROSITE" id="PS00587">
    <property type="entry name" value="GLYCOSYL_HYDROL_F17"/>
    <property type="match status" value="1"/>
</dbReference>
<dbReference type="Gene3D" id="3.20.20.80">
    <property type="entry name" value="Glycosidases"/>
    <property type="match status" value="1"/>
</dbReference>
<feature type="chain" id="PRO_5043494128" description="glucan endo-1,3-beta-D-glucosidase" evidence="12">
    <location>
        <begin position="26"/>
        <end position="477"/>
    </location>
</feature>
<comment type="similarity">
    <text evidence="2 10">Belongs to the glycosyl hydrolase 17 family.</text>
</comment>
<evidence type="ECO:0000256" key="11">
    <source>
        <dbReference type="RuleBase" id="RU004336"/>
    </source>
</evidence>
<dbReference type="GO" id="GO:0005975">
    <property type="term" value="P:carbohydrate metabolic process"/>
    <property type="evidence" value="ECO:0007669"/>
    <property type="project" value="InterPro"/>
</dbReference>
<feature type="signal peptide" evidence="12">
    <location>
        <begin position="1"/>
        <end position="25"/>
    </location>
</feature>
<evidence type="ECO:0000256" key="8">
    <source>
        <dbReference type="ARBA" id="ARBA00033335"/>
    </source>
</evidence>
<evidence type="ECO:0000256" key="12">
    <source>
        <dbReference type="SAM" id="SignalP"/>
    </source>
</evidence>